<dbReference type="EMBL" id="GBRH01276648">
    <property type="protein sequence ID" value="JAD21247.1"/>
    <property type="molecule type" value="Transcribed_RNA"/>
</dbReference>
<reference evidence="1" key="1">
    <citation type="submission" date="2014-09" db="EMBL/GenBank/DDBJ databases">
        <authorList>
            <person name="Magalhaes I.L.F."/>
            <person name="Oliveira U."/>
            <person name="Santos F.R."/>
            <person name="Vidigal T.H.D.A."/>
            <person name="Brescovit A.D."/>
            <person name="Santos A.J."/>
        </authorList>
    </citation>
    <scope>NUCLEOTIDE SEQUENCE</scope>
    <source>
        <tissue evidence="1">Shoot tissue taken approximately 20 cm above the soil surface</tissue>
    </source>
</reference>
<reference evidence="1" key="2">
    <citation type="journal article" date="2015" name="Data Brief">
        <title>Shoot transcriptome of the giant reed, Arundo donax.</title>
        <authorList>
            <person name="Barrero R.A."/>
            <person name="Guerrero F.D."/>
            <person name="Moolhuijzen P."/>
            <person name="Goolsby J.A."/>
            <person name="Tidwell J."/>
            <person name="Bellgard S.E."/>
            <person name="Bellgard M.I."/>
        </authorList>
    </citation>
    <scope>NUCLEOTIDE SEQUENCE</scope>
    <source>
        <tissue evidence="1">Shoot tissue taken approximately 20 cm above the soil surface</tissue>
    </source>
</reference>
<evidence type="ECO:0000313" key="1">
    <source>
        <dbReference type="EMBL" id="JAD21247.1"/>
    </source>
</evidence>
<protein>
    <submittedName>
        <fullName evidence="1">Uncharacterized protein</fullName>
    </submittedName>
</protein>
<name>A0A0A8YDR8_ARUDO</name>
<organism evidence="1">
    <name type="scientific">Arundo donax</name>
    <name type="common">Giant reed</name>
    <name type="synonym">Donax arundinaceus</name>
    <dbReference type="NCBI Taxonomy" id="35708"/>
    <lineage>
        <taxon>Eukaryota</taxon>
        <taxon>Viridiplantae</taxon>
        <taxon>Streptophyta</taxon>
        <taxon>Embryophyta</taxon>
        <taxon>Tracheophyta</taxon>
        <taxon>Spermatophyta</taxon>
        <taxon>Magnoliopsida</taxon>
        <taxon>Liliopsida</taxon>
        <taxon>Poales</taxon>
        <taxon>Poaceae</taxon>
        <taxon>PACMAD clade</taxon>
        <taxon>Arundinoideae</taxon>
        <taxon>Arundineae</taxon>
        <taxon>Arundo</taxon>
    </lineage>
</organism>
<accession>A0A0A8YDR8</accession>
<sequence>MYCRKVKGKIDKNAL</sequence>
<proteinExistence type="predicted"/>